<dbReference type="GO" id="GO:0004315">
    <property type="term" value="F:3-oxoacyl-[acyl-carrier-protein] synthase activity"/>
    <property type="evidence" value="ECO:0007669"/>
    <property type="project" value="InterPro"/>
</dbReference>
<keyword evidence="6" id="KW-1185">Reference proteome</keyword>
<dbReference type="EMBL" id="QYCN01000018">
    <property type="protein sequence ID" value="RIY09060.1"/>
    <property type="molecule type" value="Genomic_DNA"/>
</dbReference>
<dbReference type="PANTHER" id="PTHR34069">
    <property type="entry name" value="3-OXOACYL-[ACYL-CARRIER-PROTEIN] SYNTHASE 3"/>
    <property type="match status" value="1"/>
</dbReference>
<gene>
    <name evidence="5" type="ORF">D0T11_12875</name>
</gene>
<reference evidence="5 6" key="1">
    <citation type="submission" date="2019-01" db="EMBL/GenBank/DDBJ databases">
        <title>Hymenobacter humicola sp. nov., isolated from soils in Antarctica.</title>
        <authorList>
            <person name="Sedlacek I."/>
            <person name="Holochova P."/>
            <person name="Kralova S."/>
            <person name="Pantucek R."/>
            <person name="Stankova E."/>
            <person name="Vrbovska V."/>
            <person name="Kristofova L."/>
            <person name="Svec P."/>
            <person name="Busse H.-J."/>
        </authorList>
    </citation>
    <scope>NUCLEOTIDE SEQUENCE [LARGE SCALE GENOMIC DNA]</scope>
    <source>
        <strain evidence="5 6">CCM 8852</strain>
    </source>
</reference>
<dbReference type="CDD" id="cd00830">
    <property type="entry name" value="KAS_III"/>
    <property type="match status" value="1"/>
</dbReference>
<evidence type="ECO:0000259" key="3">
    <source>
        <dbReference type="Pfam" id="PF08541"/>
    </source>
</evidence>
<dbReference type="InterPro" id="IPR016039">
    <property type="entry name" value="Thiolase-like"/>
</dbReference>
<proteinExistence type="predicted"/>
<evidence type="ECO:0000313" key="6">
    <source>
        <dbReference type="Proteomes" id="UP000284250"/>
    </source>
</evidence>
<dbReference type="PANTHER" id="PTHR34069:SF2">
    <property type="entry name" value="BETA-KETOACYL-[ACYL-CARRIER-PROTEIN] SYNTHASE III"/>
    <property type="match status" value="1"/>
</dbReference>
<protein>
    <submittedName>
        <fullName evidence="5">Ketoacyl-ACP synthase III</fullName>
    </submittedName>
</protein>
<evidence type="ECO:0000256" key="1">
    <source>
        <dbReference type="ARBA" id="ARBA00022679"/>
    </source>
</evidence>
<organism evidence="5 6">
    <name type="scientific">Hymenobacter rubripertinctus</name>
    <dbReference type="NCBI Taxonomy" id="2029981"/>
    <lineage>
        <taxon>Bacteria</taxon>
        <taxon>Pseudomonadati</taxon>
        <taxon>Bacteroidota</taxon>
        <taxon>Cytophagia</taxon>
        <taxon>Cytophagales</taxon>
        <taxon>Hymenobacteraceae</taxon>
        <taxon>Hymenobacter</taxon>
    </lineage>
</organism>
<evidence type="ECO:0000313" key="5">
    <source>
        <dbReference type="EMBL" id="RIY09060.1"/>
    </source>
</evidence>
<evidence type="ECO:0000256" key="2">
    <source>
        <dbReference type="ARBA" id="ARBA00023315"/>
    </source>
</evidence>
<dbReference type="InterPro" id="IPR013751">
    <property type="entry name" value="ACP_syn_III_N"/>
</dbReference>
<dbReference type="Pfam" id="PF08541">
    <property type="entry name" value="ACP_syn_III_C"/>
    <property type="match status" value="1"/>
</dbReference>
<feature type="domain" description="Beta-ketoacyl-[acyl-carrier-protein] synthase III N-terminal" evidence="4">
    <location>
        <begin position="113"/>
        <end position="193"/>
    </location>
</feature>
<keyword evidence="1" id="KW-0808">Transferase</keyword>
<evidence type="ECO:0000259" key="4">
    <source>
        <dbReference type="Pfam" id="PF08545"/>
    </source>
</evidence>
<keyword evidence="2" id="KW-0012">Acyltransferase</keyword>
<dbReference type="SUPFAM" id="SSF53901">
    <property type="entry name" value="Thiolase-like"/>
    <property type="match status" value="1"/>
</dbReference>
<dbReference type="RefSeq" id="WP_119656207.1">
    <property type="nucleotide sequence ID" value="NZ_JBHUOI010000044.1"/>
</dbReference>
<sequence>MQTATGRRALITATGSYAPARELPNSYFNELLGEDVDTWLRQNVNIESRRWCADDESVADLCEKAARQALDRAGVRPDDLDLLIVATDTPEYVSPSTAAVLQHRLGATGAGTFDLNAACAGFVTALDVAAKYIASDTRYNRVLVIGGYAMSKYLDLTDKKTVTLFADGAGAVLLTSAENTDRGFLTSRLHTEGQYTGWMGIYAGATHQPLTADVLARNDHKLKFVHRFPKEINPEIWTRLAKEMAADIDVCPCEVNHYVMTQLNIHAIHETLDRLGVPRERAPLIMQHFGYTGSAAIPMALDKAVTAGDIKENDLVFLIGSGGGLAFAGAAFRM</sequence>
<dbReference type="Pfam" id="PF08545">
    <property type="entry name" value="ACP_syn_III"/>
    <property type="match status" value="1"/>
</dbReference>
<name>A0A418QVP0_9BACT</name>
<dbReference type="InterPro" id="IPR013747">
    <property type="entry name" value="ACP_syn_III_C"/>
</dbReference>
<dbReference type="OrthoDB" id="1704808at2"/>
<dbReference type="GO" id="GO:0044550">
    <property type="term" value="P:secondary metabolite biosynthetic process"/>
    <property type="evidence" value="ECO:0007669"/>
    <property type="project" value="TreeGrafter"/>
</dbReference>
<dbReference type="GO" id="GO:0006633">
    <property type="term" value="P:fatty acid biosynthetic process"/>
    <property type="evidence" value="ECO:0007669"/>
    <property type="project" value="InterPro"/>
</dbReference>
<comment type="caution">
    <text evidence="5">The sequence shown here is derived from an EMBL/GenBank/DDBJ whole genome shotgun (WGS) entry which is preliminary data.</text>
</comment>
<feature type="domain" description="Beta-ketoacyl-[acyl-carrier-protein] synthase III C-terminal" evidence="3">
    <location>
        <begin position="252"/>
        <end position="333"/>
    </location>
</feature>
<dbReference type="NCBIfam" id="NF006829">
    <property type="entry name" value="PRK09352.1"/>
    <property type="match status" value="1"/>
</dbReference>
<dbReference type="Gene3D" id="3.40.47.10">
    <property type="match status" value="1"/>
</dbReference>
<accession>A0A418QVP0</accession>
<dbReference type="Proteomes" id="UP000284250">
    <property type="component" value="Unassembled WGS sequence"/>
</dbReference>
<dbReference type="AlphaFoldDB" id="A0A418QVP0"/>